<sequence length="99" mass="11243">MKKCLGVLYVHKQYNTLCTLCSVILCTLRSTVCVLQVLLEEFTSLKITLRTVSSNTKENSSDVYMDVHRLKLLASFFSRHLCYPPMSNCPCPGLLVIRI</sequence>
<dbReference type="Proteomes" id="UP001445076">
    <property type="component" value="Unassembled WGS sequence"/>
</dbReference>
<comment type="caution">
    <text evidence="1">The sequence shown here is derived from an EMBL/GenBank/DDBJ whole genome shotgun (WGS) entry which is preliminary data.</text>
</comment>
<keyword evidence="2" id="KW-1185">Reference proteome</keyword>
<accession>A0AAW0VVA3</accession>
<evidence type="ECO:0000313" key="1">
    <source>
        <dbReference type="EMBL" id="KAK8720814.1"/>
    </source>
</evidence>
<protein>
    <recommendedName>
        <fullName evidence="3">Secreted protein</fullName>
    </recommendedName>
</protein>
<dbReference type="AlphaFoldDB" id="A0AAW0VVA3"/>
<proteinExistence type="predicted"/>
<name>A0AAW0VVA3_CHEQU</name>
<dbReference type="EMBL" id="JARKIK010000185">
    <property type="protein sequence ID" value="KAK8720814.1"/>
    <property type="molecule type" value="Genomic_DNA"/>
</dbReference>
<gene>
    <name evidence="1" type="ORF">OTU49_013086</name>
</gene>
<evidence type="ECO:0000313" key="2">
    <source>
        <dbReference type="Proteomes" id="UP001445076"/>
    </source>
</evidence>
<evidence type="ECO:0008006" key="3">
    <source>
        <dbReference type="Google" id="ProtNLM"/>
    </source>
</evidence>
<reference evidence="1 2" key="1">
    <citation type="journal article" date="2024" name="BMC Genomics">
        <title>Genome assembly of redclaw crayfish (Cherax quadricarinatus) provides insights into its immune adaptation and hypoxia tolerance.</title>
        <authorList>
            <person name="Liu Z."/>
            <person name="Zheng J."/>
            <person name="Li H."/>
            <person name="Fang K."/>
            <person name="Wang S."/>
            <person name="He J."/>
            <person name="Zhou D."/>
            <person name="Weng S."/>
            <person name="Chi M."/>
            <person name="Gu Z."/>
            <person name="He J."/>
            <person name="Li F."/>
            <person name="Wang M."/>
        </authorList>
    </citation>
    <scope>NUCLEOTIDE SEQUENCE [LARGE SCALE GENOMIC DNA]</scope>
    <source>
        <strain evidence="1">ZL_2023a</strain>
    </source>
</reference>
<organism evidence="1 2">
    <name type="scientific">Cherax quadricarinatus</name>
    <name type="common">Australian red claw crayfish</name>
    <dbReference type="NCBI Taxonomy" id="27406"/>
    <lineage>
        <taxon>Eukaryota</taxon>
        <taxon>Metazoa</taxon>
        <taxon>Ecdysozoa</taxon>
        <taxon>Arthropoda</taxon>
        <taxon>Crustacea</taxon>
        <taxon>Multicrustacea</taxon>
        <taxon>Malacostraca</taxon>
        <taxon>Eumalacostraca</taxon>
        <taxon>Eucarida</taxon>
        <taxon>Decapoda</taxon>
        <taxon>Pleocyemata</taxon>
        <taxon>Astacidea</taxon>
        <taxon>Parastacoidea</taxon>
        <taxon>Parastacidae</taxon>
        <taxon>Cherax</taxon>
    </lineage>
</organism>